<keyword evidence="2" id="KW-1185">Reference proteome</keyword>
<dbReference type="AlphaFoldDB" id="A0A9P6E658"/>
<dbReference type="OrthoDB" id="2662268at2759"/>
<reference evidence="1" key="1">
    <citation type="submission" date="2020-11" db="EMBL/GenBank/DDBJ databases">
        <authorList>
            <consortium name="DOE Joint Genome Institute"/>
            <person name="Ahrendt S."/>
            <person name="Riley R."/>
            <person name="Andreopoulos W."/>
            <person name="Labutti K."/>
            <person name="Pangilinan J."/>
            <person name="Ruiz-Duenas F.J."/>
            <person name="Barrasa J.M."/>
            <person name="Sanchez-Garcia M."/>
            <person name="Camarero S."/>
            <person name="Miyauchi S."/>
            <person name="Serrano A."/>
            <person name="Linde D."/>
            <person name="Babiker R."/>
            <person name="Drula E."/>
            <person name="Ayuso-Fernandez I."/>
            <person name="Pacheco R."/>
            <person name="Padilla G."/>
            <person name="Ferreira P."/>
            <person name="Barriuso J."/>
            <person name="Kellner H."/>
            <person name="Castanera R."/>
            <person name="Alfaro M."/>
            <person name="Ramirez L."/>
            <person name="Pisabarro A.G."/>
            <person name="Kuo A."/>
            <person name="Tritt A."/>
            <person name="Lipzen A."/>
            <person name="He G."/>
            <person name="Yan M."/>
            <person name="Ng V."/>
            <person name="Cullen D."/>
            <person name="Martin F."/>
            <person name="Rosso M.-N."/>
            <person name="Henrissat B."/>
            <person name="Hibbett D."/>
            <person name="Martinez A.T."/>
            <person name="Grigoriev I.V."/>
        </authorList>
    </citation>
    <scope>NUCLEOTIDE SEQUENCE</scope>
    <source>
        <strain evidence="1">CBS 506.95</strain>
    </source>
</reference>
<organism evidence="1 2">
    <name type="scientific">Crepidotus variabilis</name>
    <dbReference type="NCBI Taxonomy" id="179855"/>
    <lineage>
        <taxon>Eukaryota</taxon>
        <taxon>Fungi</taxon>
        <taxon>Dikarya</taxon>
        <taxon>Basidiomycota</taxon>
        <taxon>Agaricomycotina</taxon>
        <taxon>Agaricomycetes</taxon>
        <taxon>Agaricomycetidae</taxon>
        <taxon>Agaricales</taxon>
        <taxon>Agaricineae</taxon>
        <taxon>Crepidotaceae</taxon>
        <taxon>Crepidotus</taxon>
    </lineage>
</organism>
<feature type="non-terminal residue" evidence="1">
    <location>
        <position position="190"/>
    </location>
</feature>
<proteinExistence type="predicted"/>
<name>A0A9P6E658_9AGAR</name>
<evidence type="ECO:0000313" key="2">
    <source>
        <dbReference type="Proteomes" id="UP000807306"/>
    </source>
</evidence>
<protein>
    <submittedName>
        <fullName evidence="1">Uncharacterized protein</fullName>
    </submittedName>
</protein>
<accession>A0A9P6E658</accession>
<dbReference type="Proteomes" id="UP000807306">
    <property type="component" value="Unassembled WGS sequence"/>
</dbReference>
<gene>
    <name evidence="1" type="ORF">CPB83DRAFT_737916</name>
</gene>
<feature type="non-terminal residue" evidence="1">
    <location>
        <position position="1"/>
    </location>
</feature>
<sequence>NPLHCPLRASQQSSYSSLRGGVASGMSSLIRRLPQAMYTPSGKWQSANSRPGSHPPVTFDYPGHHNQGVRLQDLIAQDCSSLIVGGTDRVFAQTGLQKITFRIMVSGYTSPFFGIELELINLASHGPITRAKLGQLVAANFARFIEVHSSTKSSEPAWAAGRIRFDMLSLISLINTCDENWQADIYVDFR</sequence>
<evidence type="ECO:0000313" key="1">
    <source>
        <dbReference type="EMBL" id="KAF9523244.1"/>
    </source>
</evidence>
<comment type="caution">
    <text evidence="1">The sequence shown here is derived from an EMBL/GenBank/DDBJ whole genome shotgun (WGS) entry which is preliminary data.</text>
</comment>
<dbReference type="EMBL" id="MU157922">
    <property type="protein sequence ID" value="KAF9523244.1"/>
    <property type="molecule type" value="Genomic_DNA"/>
</dbReference>